<protein>
    <submittedName>
        <fullName evidence="1">Uncharacterized protein</fullName>
    </submittedName>
</protein>
<accession>A0A2P2P9W2</accession>
<evidence type="ECO:0000313" key="1">
    <source>
        <dbReference type="EMBL" id="MBX51411.1"/>
    </source>
</evidence>
<name>A0A2P2P9W2_RHIMU</name>
<organism evidence="1">
    <name type="scientific">Rhizophora mucronata</name>
    <name type="common">Asiatic mangrove</name>
    <dbReference type="NCBI Taxonomy" id="61149"/>
    <lineage>
        <taxon>Eukaryota</taxon>
        <taxon>Viridiplantae</taxon>
        <taxon>Streptophyta</taxon>
        <taxon>Embryophyta</taxon>
        <taxon>Tracheophyta</taxon>
        <taxon>Spermatophyta</taxon>
        <taxon>Magnoliopsida</taxon>
        <taxon>eudicotyledons</taxon>
        <taxon>Gunneridae</taxon>
        <taxon>Pentapetalae</taxon>
        <taxon>rosids</taxon>
        <taxon>fabids</taxon>
        <taxon>Malpighiales</taxon>
        <taxon>Rhizophoraceae</taxon>
        <taxon>Rhizophora</taxon>
    </lineage>
</organism>
<dbReference type="AlphaFoldDB" id="A0A2P2P9W2"/>
<dbReference type="EMBL" id="GGEC01070927">
    <property type="protein sequence ID" value="MBX51411.1"/>
    <property type="molecule type" value="Transcribed_RNA"/>
</dbReference>
<sequence>MLVHILQLAIKNYFWVKLDGPLLGKLIFLLYQRDQLLSLFRALFSWFEWCLSTKVFGKEGFGNIPIMALISGQLRNS</sequence>
<proteinExistence type="predicted"/>
<reference evidence="1" key="1">
    <citation type="submission" date="2018-02" db="EMBL/GenBank/DDBJ databases">
        <title>Rhizophora mucronata_Transcriptome.</title>
        <authorList>
            <person name="Meera S.P."/>
            <person name="Sreeshan A."/>
            <person name="Augustine A."/>
        </authorList>
    </citation>
    <scope>NUCLEOTIDE SEQUENCE</scope>
    <source>
        <tissue evidence="1">Leaf</tissue>
    </source>
</reference>